<dbReference type="Gene3D" id="1.10.357.10">
    <property type="entry name" value="Tetracycline Repressor, domain 2"/>
    <property type="match status" value="1"/>
</dbReference>
<name>A0ABP6VXP9_9GAMM</name>
<proteinExistence type="predicted"/>
<dbReference type="PANTHER" id="PTHR30055:SF207">
    <property type="entry name" value="HTH-TYPE TRANSCRIPTIONAL REPRESSOR FATR"/>
    <property type="match status" value="1"/>
</dbReference>
<dbReference type="SUPFAM" id="SSF48498">
    <property type="entry name" value="Tetracyclin repressor-like, C-terminal domain"/>
    <property type="match status" value="1"/>
</dbReference>
<evidence type="ECO:0000256" key="1">
    <source>
        <dbReference type="ARBA" id="ARBA00023125"/>
    </source>
</evidence>
<feature type="domain" description="HTH tetR-type" evidence="3">
    <location>
        <begin position="3"/>
        <end position="63"/>
    </location>
</feature>
<dbReference type="InterPro" id="IPR001647">
    <property type="entry name" value="HTH_TetR"/>
</dbReference>
<dbReference type="InterPro" id="IPR009057">
    <property type="entry name" value="Homeodomain-like_sf"/>
</dbReference>
<dbReference type="PROSITE" id="PS50977">
    <property type="entry name" value="HTH_TETR_2"/>
    <property type="match status" value="1"/>
</dbReference>
<dbReference type="PROSITE" id="PS01081">
    <property type="entry name" value="HTH_TETR_1"/>
    <property type="match status" value="1"/>
</dbReference>
<protein>
    <submittedName>
        <fullName evidence="4">TetR/AcrR family transcriptional regulator</fullName>
    </submittedName>
</protein>
<dbReference type="Proteomes" id="UP001500795">
    <property type="component" value="Unassembled WGS sequence"/>
</dbReference>
<evidence type="ECO:0000313" key="4">
    <source>
        <dbReference type="EMBL" id="GAA3543119.1"/>
    </source>
</evidence>
<dbReference type="SUPFAM" id="SSF46689">
    <property type="entry name" value="Homeodomain-like"/>
    <property type="match status" value="1"/>
</dbReference>
<sequence>MEKDKKTRIMDATESLIAQYGFRGMSMQLVATQAGVATGTIYRYFADKEALLRCVHEERMREVGASIIRDVDPNAPRYEQFRTLWLNTIRCLLDSPDALLYRVQYEASPLFSKEEDKELHDRYFKPIFDFFEQGRQEGVFRDLPAELLGSLALENLMLLTQKHTKGCIDLHEGLYESLIDASWNAILKR</sequence>
<comment type="caution">
    <text evidence="4">The sequence shown here is derived from an EMBL/GenBank/DDBJ whole genome shotgun (WGS) entry which is preliminary data.</text>
</comment>
<dbReference type="InterPro" id="IPR054422">
    <property type="entry name" value="TetR-like_HI_0893_C"/>
</dbReference>
<reference evidence="5" key="1">
    <citation type="journal article" date="2019" name="Int. J. Syst. Evol. Microbiol.">
        <title>The Global Catalogue of Microorganisms (GCM) 10K type strain sequencing project: providing services to taxonomists for standard genome sequencing and annotation.</title>
        <authorList>
            <consortium name="The Broad Institute Genomics Platform"/>
            <consortium name="The Broad Institute Genome Sequencing Center for Infectious Disease"/>
            <person name="Wu L."/>
            <person name="Ma J."/>
        </authorList>
    </citation>
    <scope>NUCLEOTIDE SEQUENCE [LARGE SCALE GENOMIC DNA]</scope>
    <source>
        <strain evidence="5">JCM 17110</strain>
    </source>
</reference>
<accession>A0ABP6VXP9</accession>
<dbReference type="RefSeq" id="WP_344958275.1">
    <property type="nucleotide sequence ID" value="NZ_BAABCX010000003.1"/>
</dbReference>
<dbReference type="PANTHER" id="PTHR30055">
    <property type="entry name" value="HTH-TYPE TRANSCRIPTIONAL REGULATOR RUTR"/>
    <property type="match status" value="1"/>
</dbReference>
<dbReference type="InterPro" id="IPR036271">
    <property type="entry name" value="Tet_transcr_reg_TetR-rel_C_sf"/>
</dbReference>
<evidence type="ECO:0000259" key="3">
    <source>
        <dbReference type="PROSITE" id="PS50977"/>
    </source>
</evidence>
<keyword evidence="1 2" id="KW-0238">DNA-binding</keyword>
<dbReference type="Pfam" id="PF22604">
    <property type="entry name" value="TetR_HI_0893_C"/>
    <property type="match status" value="1"/>
</dbReference>
<evidence type="ECO:0000313" key="5">
    <source>
        <dbReference type="Proteomes" id="UP001500795"/>
    </source>
</evidence>
<evidence type="ECO:0000256" key="2">
    <source>
        <dbReference type="PROSITE-ProRule" id="PRU00335"/>
    </source>
</evidence>
<dbReference type="Pfam" id="PF00440">
    <property type="entry name" value="TetR_N"/>
    <property type="match status" value="1"/>
</dbReference>
<organism evidence="4 5">
    <name type="scientific">Zobellella aerophila</name>
    <dbReference type="NCBI Taxonomy" id="870480"/>
    <lineage>
        <taxon>Bacteria</taxon>
        <taxon>Pseudomonadati</taxon>
        <taxon>Pseudomonadota</taxon>
        <taxon>Gammaproteobacteria</taxon>
        <taxon>Aeromonadales</taxon>
        <taxon>Aeromonadaceae</taxon>
        <taxon>Zobellella</taxon>
    </lineage>
</organism>
<gene>
    <name evidence="4" type="ORF">GCM10022394_23840</name>
</gene>
<dbReference type="InterPro" id="IPR023772">
    <property type="entry name" value="DNA-bd_HTH_TetR-type_CS"/>
</dbReference>
<dbReference type="PRINTS" id="PR00455">
    <property type="entry name" value="HTHTETR"/>
</dbReference>
<dbReference type="EMBL" id="BAABCX010000003">
    <property type="protein sequence ID" value="GAA3543119.1"/>
    <property type="molecule type" value="Genomic_DNA"/>
</dbReference>
<keyword evidence="5" id="KW-1185">Reference proteome</keyword>
<feature type="DNA-binding region" description="H-T-H motif" evidence="2">
    <location>
        <begin position="26"/>
        <end position="45"/>
    </location>
</feature>
<dbReference type="InterPro" id="IPR050109">
    <property type="entry name" value="HTH-type_TetR-like_transc_reg"/>
</dbReference>